<reference evidence="2 3" key="1">
    <citation type="journal article" date="2018" name="Evol. Lett.">
        <title>Horizontal gene cluster transfer increased hallucinogenic mushroom diversity.</title>
        <authorList>
            <person name="Reynolds H.T."/>
            <person name="Vijayakumar V."/>
            <person name="Gluck-Thaler E."/>
            <person name="Korotkin H.B."/>
            <person name="Matheny P.B."/>
            <person name="Slot J.C."/>
        </authorList>
    </citation>
    <scope>NUCLEOTIDE SEQUENCE [LARGE SCALE GENOMIC DNA]</scope>
    <source>
        <strain evidence="2 3">SRW20</strain>
    </source>
</reference>
<accession>A0A409VZK9</accession>
<evidence type="ECO:0000313" key="2">
    <source>
        <dbReference type="EMBL" id="PPQ71694.1"/>
    </source>
</evidence>
<protein>
    <submittedName>
        <fullName evidence="2">Uncharacterized protein</fullName>
    </submittedName>
</protein>
<evidence type="ECO:0000256" key="1">
    <source>
        <dbReference type="SAM" id="MobiDB-lite"/>
    </source>
</evidence>
<dbReference type="EMBL" id="NHYE01005492">
    <property type="protein sequence ID" value="PPQ71694.1"/>
    <property type="molecule type" value="Genomic_DNA"/>
</dbReference>
<gene>
    <name evidence="2" type="ORF">CVT26_007661</name>
</gene>
<proteinExistence type="predicted"/>
<dbReference type="InParanoid" id="A0A409VZK9"/>
<feature type="non-terminal residue" evidence="2">
    <location>
        <position position="1"/>
    </location>
</feature>
<organism evidence="2 3">
    <name type="scientific">Gymnopilus dilepis</name>
    <dbReference type="NCBI Taxonomy" id="231916"/>
    <lineage>
        <taxon>Eukaryota</taxon>
        <taxon>Fungi</taxon>
        <taxon>Dikarya</taxon>
        <taxon>Basidiomycota</taxon>
        <taxon>Agaricomycotina</taxon>
        <taxon>Agaricomycetes</taxon>
        <taxon>Agaricomycetidae</taxon>
        <taxon>Agaricales</taxon>
        <taxon>Agaricineae</taxon>
        <taxon>Hymenogastraceae</taxon>
        <taxon>Gymnopilus</taxon>
    </lineage>
</organism>
<name>A0A409VZK9_9AGAR</name>
<dbReference type="AlphaFoldDB" id="A0A409VZK9"/>
<keyword evidence="3" id="KW-1185">Reference proteome</keyword>
<comment type="caution">
    <text evidence="2">The sequence shown here is derived from an EMBL/GenBank/DDBJ whole genome shotgun (WGS) entry which is preliminary data.</text>
</comment>
<dbReference type="Proteomes" id="UP000284706">
    <property type="component" value="Unassembled WGS sequence"/>
</dbReference>
<feature type="region of interest" description="Disordered" evidence="1">
    <location>
        <begin position="93"/>
        <end position="117"/>
    </location>
</feature>
<sequence>ASLCDALLANTGAEAVQAAVDGKSLCLRLGPYSSQQHPSGCMRLYQSSADASSGRYTLRPIYHLLLRRNDFLTRFLDCYAPWTMAHRLRHKPSRVSTPGCMRRTHPAKAHPAVRDAESCRRQPAVARAMLSAHESLLAGAAARSSSGGRER</sequence>
<evidence type="ECO:0000313" key="3">
    <source>
        <dbReference type="Proteomes" id="UP000284706"/>
    </source>
</evidence>